<accession>A0A8D8SRS0</accession>
<proteinExistence type="predicted"/>
<evidence type="ECO:0000313" key="1">
    <source>
        <dbReference type="EMBL" id="CAG6673486.1"/>
    </source>
</evidence>
<reference evidence="1" key="1">
    <citation type="submission" date="2021-05" db="EMBL/GenBank/DDBJ databases">
        <authorList>
            <person name="Alioto T."/>
            <person name="Alioto T."/>
            <person name="Gomez Garrido J."/>
        </authorList>
    </citation>
    <scope>NUCLEOTIDE SEQUENCE</scope>
</reference>
<name>A0A8D8SRS0_9HEMI</name>
<dbReference type="EMBL" id="HBUF01231377">
    <property type="protein sequence ID" value="CAG6673486.1"/>
    <property type="molecule type" value="Transcribed_RNA"/>
</dbReference>
<organism evidence="1">
    <name type="scientific">Cacopsylla melanoneura</name>
    <dbReference type="NCBI Taxonomy" id="428564"/>
    <lineage>
        <taxon>Eukaryota</taxon>
        <taxon>Metazoa</taxon>
        <taxon>Ecdysozoa</taxon>
        <taxon>Arthropoda</taxon>
        <taxon>Hexapoda</taxon>
        <taxon>Insecta</taxon>
        <taxon>Pterygota</taxon>
        <taxon>Neoptera</taxon>
        <taxon>Paraneoptera</taxon>
        <taxon>Hemiptera</taxon>
        <taxon>Sternorrhyncha</taxon>
        <taxon>Psylloidea</taxon>
        <taxon>Psyllidae</taxon>
        <taxon>Psyllinae</taxon>
        <taxon>Cacopsylla</taxon>
    </lineage>
</organism>
<sequence>MNIMIMMPTAAPLLPALTIIKQALMNGITNSTAHSSQAITKCLICSMTELAPINSMIELAPQVVLLINSVLMKARQVPSSTSIVVPTRPCTKQIISITALIPPSLITLRWKAPMRSQVHPVYLKTTTVNLQRKLRLLGKRCAPHLPRTIAEEAITLIIRHLRL</sequence>
<protein>
    <submittedName>
        <fullName evidence="1">Uncharacterized protein</fullName>
    </submittedName>
</protein>
<dbReference type="AlphaFoldDB" id="A0A8D8SRS0"/>